<evidence type="ECO:0000256" key="6">
    <source>
        <dbReference type="SAM" id="MobiDB-lite"/>
    </source>
</evidence>
<dbReference type="InterPro" id="IPR011598">
    <property type="entry name" value="bHLH_dom"/>
</dbReference>
<feature type="compositionally biased region" description="Polar residues" evidence="6">
    <location>
        <begin position="12"/>
        <end position="29"/>
    </location>
</feature>
<evidence type="ECO:0000313" key="10">
    <source>
        <dbReference type="Proteomes" id="UP001150238"/>
    </source>
</evidence>
<dbReference type="PANTHER" id="PTHR10328">
    <property type="entry name" value="PROTEIN MAX MYC-ASSOCIATED FACTOR X"/>
    <property type="match status" value="1"/>
</dbReference>
<name>A0A9W9A2Y9_9AGAR</name>
<dbReference type="Pfam" id="PF00010">
    <property type="entry name" value="HLH"/>
    <property type="match status" value="1"/>
</dbReference>
<keyword evidence="5" id="KW-0539">Nucleus</keyword>
<dbReference type="PROSITE" id="PS50888">
    <property type="entry name" value="BHLH"/>
    <property type="match status" value="1"/>
</dbReference>
<feature type="domain" description="Cyclic nucleotide-binding" evidence="7">
    <location>
        <begin position="123"/>
        <end position="210"/>
    </location>
</feature>
<evidence type="ECO:0000256" key="3">
    <source>
        <dbReference type="ARBA" id="ARBA00023159"/>
    </source>
</evidence>
<evidence type="ECO:0000259" key="8">
    <source>
        <dbReference type="PROSITE" id="PS50888"/>
    </source>
</evidence>
<evidence type="ECO:0000256" key="4">
    <source>
        <dbReference type="ARBA" id="ARBA00023163"/>
    </source>
</evidence>
<reference evidence="9" key="2">
    <citation type="journal article" date="2023" name="Proc. Natl. Acad. Sci. U.S.A.">
        <title>A global phylogenomic analysis of the shiitake genus Lentinula.</title>
        <authorList>
            <person name="Sierra-Patev S."/>
            <person name="Min B."/>
            <person name="Naranjo-Ortiz M."/>
            <person name="Looney B."/>
            <person name="Konkel Z."/>
            <person name="Slot J.C."/>
            <person name="Sakamoto Y."/>
            <person name="Steenwyk J.L."/>
            <person name="Rokas A."/>
            <person name="Carro J."/>
            <person name="Camarero S."/>
            <person name="Ferreira P."/>
            <person name="Molpeceres G."/>
            <person name="Ruiz-Duenas F.J."/>
            <person name="Serrano A."/>
            <person name="Henrissat B."/>
            <person name="Drula E."/>
            <person name="Hughes K.W."/>
            <person name="Mata J.L."/>
            <person name="Ishikawa N.K."/>
            <person name="Vargas-Isla R."/>
            <person name="Ushijima S."/>
            <person name="Smith C.A."/>
            <person name="Donoghue J."/>
            <person name="Ahrendt S."/>
            <person name="Andreopoulos W."/>
            <person name="He G."/>
            <person name="LaButti K."/>
            <person name="Lipzen A."/>
            <person name="Ng V."/>
            <person name="Riley R."/>
            <person name="Sandor L."/>
            <person name="Barry K."/>
            <person name="Martinez A.T."/>
            <person name="Xiao Y."/>
            <person name="Gibbons J.G."/>
            <person name="Terashima K."/>
            <person name="Grigoriev I.V."/>
            <person name="Hibbett D."/>
        </authorList>
    </citation>
    <scope>NUCLEOTIDE SEQUENCE</scope>
    <source>
        <strain evidence="9">Sp2 HRB7682 ss15</strain>
    </source>
</reference>
<dbReference type="SMART" id="SM00353">
    <property type="entry name" value="HLH"/>
    <property type="match status" value="1"/>
</dbReference>
<dbReference type="SUPFAM" id="SSF47459">
    <property type="entry name" value="HLH, helix-loop-helix DNA-binding domain"/>
    <property type="match status" value="1"/>
</dbReference>
<keyword evidence="2" id="KW-0238">DNA-binding</keyword>
<dbReference type="GO" id="GO:0003677">
    <property type="term" value="F:DNA binding"/>
    <property type="evidence" value="ECO:0007669"/>
    <property type="project" value="UniProtKB-KW"/>
</dbReference>
<feature type="domain" description="BHLH" evidence="8">
    <location>
        <begin position="66"/>
        <end position="118"/>
    </location>
</feature>
<comment type="caution">
    <text evidence="9">The sequence shown here is derived from an EMBL/GenBank/DDBJ whole genome shotgun (WGS) entry which is preliminary data.</text>
</comment>
<dbReference type="Gene3D" id="4.10.280.10">
    <property type="entry name" value="Helix-loop-helix DNA-binding domain"/>
    <property type="match status" value="1"/>
</dbReference>
<evidence type="ECO:0000256" key="5">
    <source>
        <dbReference type="ARBA" id="ARBA00023242"/>
    </source>
</evidence>
<accession>A0A9W9A2Y9</accession>
<sequence length="377" mass="40635">MTLGISIPSPMTRGSPSSDDSSQVHTPVSPTFAEPSQRHPTAAEPSSRLANGGNKRKSTRRVNTAERRATHNAVERARRETLNGRFLDLAALLPNLSQIRRPSKSAIVNSSIAHIHASRRHRLLASRELRTLKLESDALRRELNDWRDRAGIPRIQEPQRGDAFSTILSGEIEILPIPDADEEEGEYMYGDEECAGEGAVYATGGSPEFAAPPPPQMNTNVSQRTSSNGYDLSIEQQQMMRRAAAPMVASPSGMVVENPVMGMIYNNNMGSGPYPAVSFAPDMDQNKWRPGVNEQGIMASVSRRSSIATSDVRRNRDRAMSTSTTGSSGGGSPAHMAYYDPGWNATMGGMAPNMGANMGAMITNGNMGNGGAYATVM</sequence>
<reference evidence="9" key="1">
    <citation type="submission" date="2022-08" db="EMBL/GenBank/DDBJ databases">
        <authorList>
            <consortium name="DOE Joint Genome Institute"/>
            <person name="Min B."/>
            <person name="Riley R."/>
            <person name="Sierra-Patev S."/>
            <person name="Naranjo-Ortiz M."/>
            <person name="Looney B."/>
            <person name="Konkel Z."/>
            <person name="Slot J.C."/>
            <person name="Sakamoto Y."/>
            <person name="Steenwyk J.L."/>
            <person name="Rokas A."/>
            <person name="Carro J."/>
            <person name="Camarero S."/>
            <person name="Ferreira P."/>
            <person name="Molpeceres G."/>
            <person name="Ruiz-Duenas F.J."/>
            <person name="Serrano A."/>
            <person name="Henrissat B."/>
            <person name="Drula E."/>
            <person name="Hughes K.W."/>
            <person name="Mata J.L."/>
            <person name="Ishikawa N.K."/>
            <person name="Vargas-Isla R."/>
            <person name="Ushijima S."/>
            <person name="Smith C.A."/>
            <person name="Ahrendt S."/>
            <person name="Andreopoulos W."/>
            <person name="He G."/>
            <person name="Labutti K."/>
            <person name="Lipzen A."/>
            <person name="Ng V."/>
            <person name="Sandor L."/>
            <person name="Barry K."/>
            <person name="Martinez A.T."/>
            <person name="Xiao Y."/>
            <person name="Gibbons J.G."/>
            <person name="Terashima K."/>
            <person name="Hibbett D.S."/>
            <person name="Grigoriev I.V."/>
        </authorList>
    </citation>
    <scope>NUCLEOTIDE SEQUENCE</scope>
    <source>
        <strain evidence="9">Sp2 HRB7682 ss15</strain>
    </source>
</reference>
<feature type="region of interest" description="Disordered" evidence="6">
    <location>
        <begin position="303"/>
        <end position="333"/>
    </location>
</feature>
<gene>
    <name evidence="9" type="ORF">C8J55DRAFT_562804</name>
</gene>
<evidence type="ECO:0000256" key="2">
    <source>
        <dbReference type="ARBA" id="ARBA00023125"/>
    </source>
</evidence>
<evidence type="ECO:0008006" key="11">
    <source>
        <dbReference type="Google" id="ProtNLM"/>
    </source>
</evidence>
<proteinExistence type="predicted"/>
<dbReference type="GO" id="GO:0046983">
    <property type="term" value="F:protein dimerization activity"/>
    <property type="evidence" value="ECO:0007669"/>
    <property type="project" value="InterPro"/>
</dbReference>
<dbReference type="InterPro" id="IPR000595">
    <property type="entry name" value="cNMP-bd_dom"/>
</dbReference>
<feature type="region of interest" description="Disordered" evidence="6">
    <location>
        <begin position="1"/>
        <end position="71"/>
    </location>
</feature>
<keyword evidence="3" id="KW-0010">Activator</keyword>
<evidence type="ECO:0000256" key="1">
    <source>
        <dbReference type="ARBA" id="ARBA00023015"/>
    </source>
</evidence>
<dbReference type="Proteomes" id="UP001150238">
    <property type="component" value="Unassembled WGS sequence"/>
</dbReference>
<keyword evidence="1" id="KW-0805">Transcription regulation</keyword>
<protein>
    <recommendedName>
        <fullName evidence="11">BHLH domain-containing protein</fullName>
    </recommendedName>
</protein>
<dbReference type="EMBL" id="JANVFS010000025">
    <property type="protein sequence ID" value="KAJ4473271.1"/>
    <property type="molecule type" value="Genomic_DNA"/>
</dbReference>
<dbReference type="GO" id="GO:0045944">
    <property type="term" value="P:positive regulation of transcription by RNA polymerase II"/>
    <property type="evidence" value="ECO:0007669"/>
    <property type="project" value="TreeGrafter"/>
</dbReference>
<dbReference type="GO" id="GO:0090575">
    <property type="term" value="C:RNA polymerase II transcription regulator complex"/>
    <property type="evidence" value="ECO:0007669"/>
    <property type="project" value="TreeGrafter"/>
</dbReference>
<evidence type="ECO:0000259" key="7">
    <source>
        <dbReference type="PROSITE" id="PS50042"/>
    </source>
</evidence>
<dbReference type="PROSITE" id="PS50042">
    <property type="entry name" value="CNMP_BINDING_3"/>
    <property type="match status" value="1"/>
</dbReference>
<keyword evidence="4" id="KW-0804">Transcription</keyword>
<dbReference type="InterPro" id="IPR036638">
    <property type="entry name" value="HLH_DNA-bd_sf"/>
</dbReference>
<dbReference type="PANTHER" id="PTHR10328:SF3">
    <property type="entry name" value="PROTEIN MAX"/>
    <property type="match status" value="1"/>
</dbReference>
<dbReference type="AlphaFoldDB" id="A0A9W9A2Y9"/>
<organism evidence="9 10">
    <name type="scientific">Lentinula lateritia</name>
    <dbReference type="NCBI Taxonomy" id="40482"/>
    <lineage>
        <taxon>Eukaryota</taxon>
        <taxon>Fungi</taxon>
        <taxon>Dikarya</taxon>
        <taxon>Basidiomycota</taxon>
        <taxon>Agaricomycotina</taxon>
        <taxon>Agaricomycetes</taxon>
        <taxon>Agaricomycetidae</taxon>
        <taxon>Agaricales</taxon>
        <taxon>Marasmiineae</taxon>
        <taxon>Omphalotaceae</taxon>
        <taxon>Lentinula</taxon>
    </lineage>
</organism>
<dbReference type="GO" id="GO:0003700">
    <property type="term" value="F:DNA-binding transcription factor activity"/>
    <property type="evidence" value="ECO:0007669"/>
    <property type="project" value="TreeGrafter"/>
</dbReference>
<evidence type="ECO:0000313" key="9">
    <source>
        <dbReference type="EMBL" id="KAJ4473271.1"/>
    </source>
</evidence>